<evidence type="ECO:0000313" key="3">
    <source>
        <dbReference type="Proteomes" id="UP000034087"/>
    </source>
</evidence>
<name>A0A0G1IJL2_9BACT</name>
<proteinExistence type="predicted"/>
<comment type="caution">
    <text evidence="2">The sequence shown here is derived from an EMBL/GenBank/DDBJ whole genome shotgun (WGS) entry which is preliminary data.</text>
</comment>
<keyword evidence="1" id="KW-0812">Transmembrane</keyword>
<dbReference type="EMBL" id="LCIR01000024">
    <property type="protein sequence ID" value="KKT59043.1"/>
    <property type="molecule type" value="Genomic_DNA"/>
</dbReference>
<dbReference type="Proteomes" id="UP000034087">
    <property type="component" value="Unassembled WGS sequence"/>
</dbReference>
<feature type="transmembrane region" description="Helical" evidence="1">
    <location>
        <begin position="48"/>
        <end position="72"/>
    </location>
</feature>
<accession>A0A0G1IJL2</accession>
<organism evidence="2 3">
    <name type="scientific">Candidatus Giovannonibacteria bacterium GW2011_GWA1_44_25</name>
    <dbReference type="NCBI Taxonomy" id="1618645"/>
    <lineage>
        <taxon>Bacteria</taxon>
        <taxon>Candidatus Giovannoniibacteriota</taxon>
    </lineage>
</organism>
<gene>
    <name evidence="2" type="ORF">UW53_C0024G0011</name>
</gene>
<evidence type="ECO:0000313" key="2">
    <source>
        <dbReference type="EMBL" id="KKT59043.1"/>
    </source>
</evidence>
<sequence length="76" mass="8985">MFARFVRFLALFNMFLIISVLAFLHYGSLRFNAENLTEAAAWKSLVDFSFNLVIFIFYFLLAALIVFFVVYLRRSK</sequence>
<feature type="transmembrane region" description="Helical" evidence="1">
    <location>
        <begin position="7"/>
        <end position="28"/>
    </location>
</feature>
<protein>
    <submittedName>
        <fullName evidence="2">Uncharacterized protein</fullName>
    </submittedName>
</protein>
<dbReference type="AlphaFoldDB" id="A0A0G1IJL2"/>
<keyword evidence="1" id="KW-0472">Membrane</keyword>
<evidence type="ECO:0000256" key="1">
    <source>
        <dbReference type="SAM" id="Phobius"/>
    </source>
</evidence>
<reference evidence="2 3" key="1">
    <citation type="journal article" date="2015" name="Nature">
        <title>rRNA introns, odd ribosomes, and small enigmatic genomes across a large radiation of phyla.</title>
        <authorList>
            <person name="Brown C.T."/>
            <person name="Hug L.A."/>
            <person name="Thomas B.C."/>
            <person name="Sharon I."/>
            <person name="Castelle C.J."/>
            <person name="Singh A."/>
            <person name="Wilkins M.J."/>
            <person name="Williams K.H."/>
            <person name="Banfield J.F."/>
        </authorList>
    </citation>
    <scope>NUCLEOTIDE SEQUENCE [LARGE SCALE GENOMIC DNA]</scope>
</reference>
<keyword evidence="1" id="KW-1133">Transmembrane helix</keyword>